<gene>
    <name evidence="1" type="ORF">TGGT1_411610</name>
</gene>
<sequence>VRRHCGTNCRRVGCGGVTWSGVVWYATRRVNERMGERLPVRRLLMGWRRRHCAGGTTMFHLRLRCSPRSDGTLARIVDVRGVAAPHGSAGQDVCLGDGRAYCPGAGGVWRRLMGRLSVSEIVERFFQGETLAGGGGTLRAACPCYICGTGDRQRSDITRARSVDVLGVAAPHGPAVVWYAIRRVHAR</sequence>
<evidence type="ECO:0000313" key="1">
    <source>
        <dbReference type="EMBL" id="EPR56732.1"/>
    </source>
</evidence>
<organism evidence="1 2">
    <name type="scientific">Toxoplasma gondii (strain ATCC 50853 / GT1)</name>
    <dbReference type="NCBI Taxonomy" id="507601"/>
    <lineage>
        <taxon>Eukaryota</taxon>
        <taxon>Sar</taxon>
        <taxon>Alveolata</taxon>
        <taxon>Apicomplexa</taxon>
        <taxon>Conoidasida</taxon>
        <taxon>Coccidia</taxon>
        <taxon>Eucoccidiorida</taxon>
        <taxon>Eimeriorina</taxon>
        <taxon>Sarcocystidae</taxon>
        <taxon>Toxoplasma</taxon>
    </lineage>
</organism>
<dbReference type="AlphaFoldDB" id="S7UFZ2"/>
<accession>S7UFZ2</accession>
<protein>
    <submittedName>
        <fullName evidence="1">Uncharacterized protein</fullName>
    </submittedName>
</protein>
<proteinExistence type="predicted"/>
<dbReference type="EMBL" id="AAQM03000518">
    <property type="protein sequence ID" value="EPR56732.1"/>
    <property type="molecule type" value="Genomic_DNA"/>
</dbReference>
<name>S7UFZ2_TOXGG</name>
<evidence type="ECO:0000313" key="2">
    <source>
        <dbReference type="Proteomes" id="UP000005641"/>
    </source>
</evidence>
<reference evidence="1 2" key="1">
    <citation type="submission" date="2006-05" db="EMBL/GenBank/DDBJ databases">
        <authorList>
            <person name="Paulsen I."/>
        </authorList>
    </citation>
    <scope>NUCLEOTIDE SEQUENCE [LARGE SCALE GENOMIC DNA]</scope>
    <source>
        <strain evidence="1 2">GT1</strain>
    </source>
</reference>
<comment type="caution">
    <text evidence="1">The sequence shown here is derived from an EMBL/GenBank/DDBJ whole genome shotgun (WGS) entry which is preliminary data.</text>
</comment>
<feature type="non-terminal residue" evidence="1">
    <location>
        <position position="187"/>
    </location>
</feature>
<dbReference type="Proteomes" id="UP000005641">
    <property type="component" value="Unassembled WGS sequence"/>
</dbReference>
<reference evidence="1 2" key="2">
    <citation type="submission" date="2013-05" db="EMBL/GenBank/DDBJ databases">
        <authorList>
            <person name="Sibley D."/>
            <person name="Venepally P."/>
            <person name="Karamycheva S."/>
            <person name="Hadjithomas M."/>
            <person name="Khan A."/>
            <person name="Brunk B."/>
            <person name="Roos D."/>
            <person name="Caler E."/>
            <person name="Lorenzi H."/>
        </authorList>
    </citation>
    <scope>NUCLEOTIDE SEQUENCE [LARGE SCALE GENOMIC DNA]</scope>
    <source>
        <strain evidence="1 2">GT1</strain>
    </source>
</reference>
<feature type="non-terminal residue" evidence="1">
    <location>
        <position position="1"/>
    </location>
</feature>
<dbReference type="VEuPathDB" id="ToxoDB:TGGT1_411610"/>